<keyword evidence="15" id="KW-1185">Reference proteome</keyword>
<dbReference type="GO" id="GO:0005965">
    <property type="term" value="C:protein farnesyltransferase complex"/>
    <property type="evidence" value="ECO:0007669"/>
    <property type="project" value="TreeGrafter"/>
</dbReference>
<keyword evidence="5" id="KW-0637">Prenyltransferase</keyword>
<dbReference type="Proteomes" id="UP001249851">
    <property type="component" value="Unassembled WGS sequence"/>
</dbReference>
<evidence type="ECO:0000256" key="13">
    <source>
        <dbReference type="ARBA" id="ARBA00043219"/>
    </source>
</evidence>
<evidence type="ECO:0000256" key="5">
    <source>
        <dbReference type="ARBA" id="ARBA00022602"/>
    </source>
</evidence>
<accession>A0AAD9R327</accession>
<evidence type="ECO:0000256" key="3">
    <source>
        <dbReference type="ARBA" id="ARBA00012700"/>
    </source>
</evidence>
<comment type="similarity">
    <text evidence="2">Belongs to the protein prenyltransferase subunit alpha family.</text>
</comment>
<dbReference type="EMBL" id="JARQWQ010000004">
    <property type="protein sequence ID" value="KAK2572160.1"/>
    <property type="molecule type" value="Genomic_DNA"/>
</dbReference>
<proteinExistence type="inferred from homology"/>
<reference evidence="14" key="2">
    <citation type="journal article" date="2023" name="Science">
        <title>Genomic signatures of disease resistance in endangered staghorn corals.</title>
        <authorList>
            <person name="Vollmer S.V."/>
            <person name="Selwyn J.D."/>
            <person name="Despard B.A."/>
            <person name="Roesel C.L."/>
        </authorList>
    </citation>
    <scope>NUCLEOTIDE SEQUENCE</scope>
    <source>
        <strain evidence="14">K2</strain>
    </source>
</reference>
<comment type="caution">
    <text evidence="14">The sequence shown here is derived from an EMBL/GenBank/DDBJ whole genome shotgun (WGS) entry which is preliminary data.</text>
</comment>
<dbReference type="EC" id="2.5.1.59" evidence="3"/>
<evidence type="ECO:0000256" key="11">
    <source>
        <dbReference type="ARBA" id="ARBA00042436"/>
    </source>
</evidence>
<evidence type="ECO:0000256" key="1">
    <source>
        <dbReference type="ARBA" id="ARBA00001946"/>
    </source>
</evidence>
<dbReference type="PANTHER" id="PTHR11129:SF1">
    <property type="entry name" value="PROTEIN FARNESYLTRANSFERASE_GERANYLGERANYLTRANSFERASE TYPE-1 SUBUNIT ALPHA"/>
    <property type="match status" value="1"/>
</dbReference>
<evidence type="ECO:0000256" key="12">
    <source>
        <dbReference type="ARBA" id="ARBA00043086"/>
    </source>
</evidence>
<gene>
    <name evidence="14" type="ORF">P5673_002369</name>
</gene>
<dbReference type="GO" id="GO:0005953">
    <property type="term" value="C:CAAX-protein geranylgeranyltransferase complex"/>
    <property type="evidence" value="ECO:0007669"/>
    <property type="project" value="TreeGrafter"/>
</dbReference>
<dbReference type="GO" id="GO:0004660">
    <property type="term" value="F:protein farnesyltransferase activity"/>
    <property type="evidence" value="ECO:0007669"/>
    <property type="project" value="UniProtKB-EC"/>
</dbReference>
<keyword evidence="7" id="KW-0677">Repeat</keyword>
<organism evidence="14 15">
    <name type="scientific">Acropora cervicornis</name>
    <name type="common">Staghorn coral</name>
    <dbReference type="NCBI Taxonomy" id="6130"/>
    <lineage>
        <taxon>Eukaryota</taxon>
        <taxon>Metazoa</taxon>
        <taxon>Cnidaria</taxon>
        <taxon>Anthozoa</taxon>
        <taxon>Hexacorallia</taxon>
        <taxon>Scleractinia</taxon>
        <taxon>Astrocoeniina</taxon>
        <taxon>Acroporidae</taxon>
        <taxon>Acropora</taxon>
    </lineage>
</organism>
<evidence type="ECO:0000313" key="14">
    <source>
        <dbReference type="EMBL" id="KAK2572160.1"/>
    </source>
</evidence>
<name>A0AAD9R327_ACRCE</name>
<protein>
    <recommendedName>
        <fullName evidence="9">Protein farnesyltransferase/geranylgeranyltransferase type-1 subunit alpha</fullName>
        <ecNumber evidence="4">2.5.1.58</ecNumber>
        <ecNumber evidence="3">2.5.1.59</ecNumber>
    </recommendedName>
    <alternativeName>
        <fullName evidence="12">CAAX farnesyltransferase subunit alpha</fullName>
    </alternativeName>
    <alternativeName>
        <fullName evidence="11">FTase-alpha</fullName>
    </alternativeName>
    <alternativeName>
        <fullName evidence="10">Ras proteins prenyltransferase subunit alpha</fullName>
    </alternativeName>
    <alternativeName>
        <fullName evidence="13">Type I protein geranyl-geranyltransferase subunit alpha</fullName>
    </alternativeName>
</protein>
<keyword evidence="6" id="KW-0808">Transferase</keyword>
<evidence type="ECO:0000256" key="9">
    <source>
        <dbReference type="ARBA" id="ARBA00040965"/>
    </source>
</evidence>
<dbReference type="Gene3D" id="1.25.40.120">
    <property type="entry name" value="Protein prenylyltransferase"/>
    <property type="match status" value="2"/>
</dbReference>
<evidence type="ECO:0000313" key="15">
    <source>
        <dbReference type="Proteomes" id="UP001249851"/>
    </source>
</evidence>
<keyword evidence="8" id="KW-0460">Magnesium</keyword>
<evidence type="ECO:0000256" key="7">
    <source>
        <dbReference type="ARBA" id="ARBA00022737"/>
    </source>
</evidence>
<evidence type="ECO:0000256" key="2">
    <source>
        <dbReference type="ARBA" id="ARBA00006734"/>
    </source>
</evidence>
<dbReference type="InterPro" id="IPR002088">
    <property type="entry name" value="Prenyl_trans_a"/>
</dbReference>
<evidence type="ECO:0000256" key="4">
    <source>
        <dbReference type="ARBA" id="ARBA00012702"/>
    </source>
</evidence>
<dbReference type="EC" id="2.5.1.58" evidence="4"/>
<evidence type="ECO:0000256" key="10">
    <source>
        <dbReference type="ARBA" id="ARBA00041392"/>
    </source>
</evidence>
<evidence type="ECO:0000256" key="8">
    <source>
        <dbReference type="ARBA" id="ARBA00022842"/>
    </source>
</evidence>
<dbReference type="PROSITE" id="PS51147">
    <property type="entry name" value="PFTA"/>
    <property type="match status" value="4"/>
</dbReference>
<reference evidence="14" key="1">
    <citation type="journal article" date="2023" name="G3 (Bethesda)">
        <title>Whole genome assembly and annotation of the endangered Caribbean coral Acropora cervicornis.</title>
        <authorList>
            <person name="Selwyn J.D."/>
            <person name="Vollmer S.V."/>
        </authorList>
    </citation>
    <scope>NUCLEOTIDE SEQUENCE</scope>
    <source>
        <strain evidence="14">K2</strain>
    </source>
</reference>
<dbReference type="GO" id="GO:0004662">
    <property type="term" value="F:CAAX-protein geranylgeranyltransferase activity"/>
    <property type="evidence" value="ECO:0007669"/>
    <property type="project" value="UniProtKB-EC"/>
</dbReference>
<comment type="cofactor">
    <cofactor evidence="1">
        <name>Mg(2+)</name>
        <dbReference type="ChEBI" id="CHEBI:18420"/>
    </cofactor>
</comment>
<sequence length="304" mass="35632">MAESSGDEDCTETDFVFYRDREEWKDVTPVEQDDGPYPVVAIAYSEKFKDVFDYFRAVLMADERSERAFTLTEDAISLNAANYTVWYHRKVIVEWLKDPSAELQFTENILELDAKNYHAWQHRQWVIKEFGLWEREIDYVDKLLTEDLRNNSAWNQRYFVISKTTGFVEDVVHQEVSTFTTLPLPPLLEVRTRLTMDLIRKVPNNESAWNYLKGVLSQTGLSKYPGLKETLLEMYGNGIDSLYLMSTLIDIYEEELQSGLADSNCLEQALELCHKLATDVDYIRREYWNYISRTLKSRFGVPTQ</sequence>
<dbReference type="Pfam" id="PF01239">
    <property type="entry name" value="PPTA"/>
    <property type="match status" value="4"/>
</dbReference>
<dbReference type="AlphaFoldDB" id="A0AAD9R327"/>
<dbReference type="SUPFAM" id="SSF48439">
    <property type="entry name" value="Protein prenylyltransferase"/>
    <property type="match status" value="1"/>
</dbReference>
<dbReference type="PANTHER" id="PTHR11129">
    <property type="entry name" value="PROTEIN FARNESYLTRANSFERASE ALPHA SUBUNIT/RAB GERANYLGERANYL TRANSFERASE ALPHA SUBUNIT"/>
    <property type="match status" value="1"/>
</dbReference>
<evidence type="ECO:0000256" key="6">
    <source>
        <dbReference type="ARBA" id="ARBA00022679"/>
    </source>
</evidence>